<sequence>MSEDGNISINPHFHIVATLSSTIAPLLPYILNLNTFHNIWLTIECCLQSMNHSKILQLKNELHKFQMNDKSMVQHLSKIKQKVDAIAAVGSSTDSEDIILYTLNGLLSSYKFFKTSIRTKLTPISLDDLYAFLYSEELNIATKTVRDTALPGNTS</sequence>
<accession>A0ABD0VM57</accession>
<organism evidence="1 2">
    <name type="scientific">Dendrobium thyrsiflorum</name>
    <name type="common">Pinecone-like raceme dendrobium</name>
    <name type="synonym">Orchid</name>
    <dbReference type="NCBI Taxonomy" id="117978"/>
    <lineage>
        <taxon>Eukaryota</taxon>
        <taxon>Viridiplantae</taxon>
        <taxon>Streptophyta</taxon>
        <taxon>Embryophyta</taxon>
        <taxon>Tracheophyta</taxon>
        <taxon>Spermatophyta</taxon>
        <taxon>Magnoliopsida</taxon>
        <taxon>Liliopsida</taxon>
        <taxon>Asparagales</taxon>
        <taxon>Orchidaceae</taxon>
        <taxon>Epidendroideae</taxon>
        <taxon>Malaxideae</taxon>
        <taxon>Dendrobiinae</taxon>
        <taxon>Dendrobium</taxon>
    </lineage>
</organism>
<dbReference type="Pfam" id="PF14223">
    <property type="entry name" value="Retrotran_gag_2"/>
    <property type="match status" value="1"/>
</dbReference>
<dbReference type="AlphaFoldDB" id="A0ABD0VM57"/>
<comment type="caution">
    <text evidence="1">The sequence shown here is derived from an EMBL/GenBank/DDBJ whole genome shotgun (WGS) entry which is preliminary data.</text>
</comment>
<evidence type="ECO:0000313" key="2">
    <source>
        <dbReference type="Proteomes" id="UP001552299"/>
    </source>
</evidence>
<evidence type="ECO:0008006" key="3">
    <source>
        <dbReference type="Google" id="ProtNLM"/>
    </source>
</evidence>
<name>A0ABD0VM57_DENTH</name>
<dbReference type="Proteomes" id="UP001552299">
    <property type="component" value="Unassembled WGS sequence"/>
</dbReference>
<dbReference type="PANTHER" id="PTHR47481">
    <property type="match status" value="1"/>
</dbReference>
<reference evidence="1 2" key="1">
    <citation type="journal article" date="2024" name="Plant Biotechnol. J.">
        <title>Dendrobium thyrsiflorum genome and its molecular insights into genes involved in important horticultural traits.</title>
        <authorList>
            <person name="Chen B."/>
            <person name="Wang J.Y."/>
            <person name="Zheng P.J."/>
            <person name="Li K.L."/>
            <person name="Liang Y.M."/>
            <person name="Chen X.F."/>
            <person name="Zhang C."/>
            <person name="Zhao X."/>
            <person name="He X."/>
            <person name="Zhang G.Q."/>
            <person name="Liu Z.J."/>
            <person name="Xu Q."/>
        </authorList>
    </citation>
    <scope>NUCLEOTIDE SEQUENCE [LARGE SCALE GENOMIC DNA]</scope>
    <source>
        <strain evidence="1">GZMU011</strain>
    </source>
</reference>
<dbReference type="PANTHER" id="PTHR47481:SF31">
    <property type="entry name" value="OS01G0873500 PROTEIN"/>
    <property type="match status" value="1"/>
</dbReference>
<dbReference type="EMBL" id="JANQDX010000004">
    <property type="protein sequence ID" value="KAL0926160.1"/>
    <property type="molecule type" value="Genomic_DNA"/>
</dbReference>
<keyword evidence="2" id="KW-1185">Reference proteome</keyword>
<evidence type="ECO:0000313" key="1">
    <source>
        <dbReference type="EMBL" id="KAL0926160.1"/>
    </source>
</evidence>
<gene>
    <name evidence="1" type="ORF">M5K25_004553</name>
</gene>
<protein>
    <recommendedName>
        <fullName evidence="3">Retrovirus-related Pol polyprotein from transposon TNT 1-94</fullName>
    </recommendedName>
</protein>
<proteinExistence type="predicted"/>